<dbReference type="InterPro" id="IPR056625">
    <property type="entry name" value="SH3_CYT4"/>
</dbReference>
<feature type="region of interest" description="Disordered" evidence="1">
    <location>
        <begin position="1230"/>
        <end position="1249"/>
    </location>
</feature>
<reference evidence="3 4" key="1">
    <citation type="journal article" date="2016" name="Genome Biol. Evol.">
        <title>Divergent and convergent evolution of fungal pathogenicity.</title>
        <authorList>
            <person name="Shang Y."/>
            <person name="Xiao G."/>
            <person name="Zheng P."/>
            <person name="Cen K."/>
            <person name="Zhan S."/>
            <person name="Wang C."/>
        </authorList>
    </citation>
    <scope>NUCLEOTIDE SEQUENCE [LARGE SCALE GENOMIC DNA]</scope>
    <source>
        <strain evidence="3 4">RCEF 264</strain>
    </source>
</reference>
<dbReference type="OrthoDB" id="2285229at2759"/>
<gene>
    <name evidence="3" type="ORF">SPI_03092</name>
</gene>
<proteinExistence type="predicted"/>
<feature type="compositionally biased region" description="Low complexity" evidence="1">
    <location>
        <begin position="8"/>
        <end position="23"/>
    </location>
</feature>
<feature type="compositionally biased region" description="Basic and acidic residues" evidence="1">
    <location>
        <begin position="32"/>
        <end position="52"/>
    </location>
</feature>
<comment type="caution">
    <text evidence="3">The sequence shown here is derived from an EMBL/GenBank/DDBJ whole genome shotgun (WGS) entry which is preliminary data.</text>
</comment>
<protein>
    <submittedName>
        <fullName evidence="3">Mitochondrial exoribonuclease</fullName>
    </submittedName>
</protein>
<feature type="region of interest" description="Disordered" evidence="1">
    <location>
        <begin position="133"/>
        <end position="190"/>
    </location>
</feature>
<dbReference type="Proteomes" id="UP000076874">
    <property type="component" value="Unassembled WGS sequence"/>
</dbReference>
<evidence type="ECO:0000313" key="3">
    <source>
        <dbReference type="EMBL" id="OAA64445.1"/>
    </source>
</evidence>
<dbReference type="SUPFAM" id="SSF50249">
    <property type="entry name" value="Nucleic acid-binding proteins"/>
    <property type="match status" value="1"/>
</dbReference>
<name>A0A167X2A4_9HYPO</name>
<dbReference type="EMBL" id="AZHD01000004">
    <property type="protein sequence ID" value="OAA64445.1"/>
    <property type="molecule type" value="Genomic_DNA"/>
</dbReference>
<feature type="region of interest" description="Disordered" evidence="1">
    <location>
        <begin position="854"/>
        <end position="918"/>
    </location>
</feature>
<feature type="domain" description="RNB" evidence="2">
    <location>
        <begin position="704"/>
        <end position="1108"/>
    </location>
</feature>
<feature type="compositionally biased region" description="Low complexity" evidence="1">
    <location>
        <begin position="896"/>
        <end position="905"/>
    </location>
</feature>
<evidence type="ECO:0000259" key="2">
    <source>
        <dbReference type="SMART" id="SM00955"/>
    </source>
</evidence>
<evidence type="ECO:0000313" key="4">
    <source>
        <dbReference type="Proteomes" id="UP000076874"/>
    </source>
</evidence>
<dbReference type="GO" id="GO:0000932">
    <property type="term" value="C:P-body"/>
    <property type="evidence" value="ECO:0007669"/>
    <property type="project" value="TreeGrafter"/>
</dbReference>
<sequence>MRTPVALSSSSSSSSSSSQSVQRVSRRTFASVHDDHPKTETDHDDGHGHGNDRAASAPFLKTAGPGDKEAPTPPPPPPPLRPIRERLRDFVADEPPALTRLFLRDAARVGRGGVTQNALTRVESGTEVEIDAGNGAALDDDGCGAGGTGGGDDDPNDLSWAGAGGGGGSSSSPTDPDDAVPSLTTPRPYGAVAPQAGDLLEVSTDSWRIQLLAVCLGNFRGVDHFYTNTGKWFVSAGVRSLFGVTRFASADELAPVIAALPAVATTDVSETVATAAGAGGDRGSSDALALDAILNTLQDLKLGPSREAGAGLIHKMNAFAEQSAAVYMAHAAVLDNAFKVVQKALSAPVSSPKTVAASASTSASPPAAPLVRNPAYMTLSDLAAILLRLQKQFGAHAHHGPPVRPSERGHGQDEFTPAAMYAVYRALMTDEIAFRPLSADVGGVSEAPDENNDDDNDDAVAVTRGGGQKGRVAAKGVPSHSRSCLFSVSSSEDVDVVHKVEHLARTFYEDPELVRLGGGRLPDAVLERSRLGTFVLKARKAIDRSRQTRSWSPYGMLGPILTTTSGQQQQQQQPRSSNQTWSASDMEILQFMHLWAGYRRFSPSSRLHWVGSAVLRALERYDASEYLAMSTGWTFLQEVGWVAPWDIPARYRMALPDVRPLRTGGFERALPPPSSSSSLSSSSSSPPSSSSSSLLADDLFAGHRKDWRAHGITAFAIDAPSATDIDDAISLEPCVDNDGGGGCPADSSDAFWIHVHVADPASCIRPGSPLAEQAAMLPQTAYLPGHFARMFPDDVVRERFSLAPGRPCLTFSAKVRRGDGTVVASAITPARLGDVVFITPEEVSKVVADAEAGALRQQQQQQQQQQQRQDDTTAAVAPDPPWMTPEFSVGTRPTDADSNNDAASPSPSPPPTRPMTTAAELTPDQRADLETLAVLATALRSVRLANGAMPLYWPRPAVEVSLAPTQVAVVNVDLDVDVKDAAKDALGTAAPASSYFLQCSGDPYIRIWYEGSQQDGDAASASAAAGSRLVESTMRLAGEVAADWCHARGRPPEAALRELRRLLGADDVTAVAVPHVTMGVARYTKATSPLRRYADLVAAAAVLADAPDGAAAADTATTTANAAASTTAGPPFTRTQLERDVLPLLRIRERALRTLDNRLGRDQWMLQALVRGWLGEAAGGGHNNDDTFLGRRLHFTVSRVDARRGVVAGRLNWFERAAVMELNTLNPVADEADKTDQTDQTNKRCDDGDSSFPRTLLRLDDVRPGQVYPVALAHVDVHGNRVLVRRVGECLPSSSSSL</sequence>
<accession>A0A167X2A4</accession>
<dbReference type="GO" id="GO:0006402">
    <property type="term" value="P:mRNA catabolic process"/>
    <property type="evidence" value="ECO:0007669"/>
    <property type="project" value="TreeGrafter"/>
</dbReference>
<feature type="compositionally biased region" description="Basic and acidic residues" evidence="1">
    <location>
        <begin position="1231"/>
        <end position="1247"/>
    </location>
</feature>
<dbReference type="InterPro" id="IPR050180">
    <property type="entry name" value="RNR_Ribonuclease"/>
</dbReference>
<feature type="compositionally biased region" description="Low complexity" evidence="1">
    <location>
        <begin position="675"/>
        <end position="691"/>
    </location>
</feature>
<organism evidence="3 4">
    <name type="scientific">Niveomyces insectorum RCEF 264</name>
    <dbReference type="NCBI Taxonomy" id="1081102"/>
    <lineage>
        <taxon>Eukaryota</taxon>
        <taxon>Fungi</taxon>
        <taxon>Dikarya</taxon>
        <taxon>Ascomycota</taxon>
        <taxon>Pezizomycotina</taxon>
        <taxon>Sordariomycetes</taxon>
        <taxon>Hypocreomycetidae</taxon>
        <taxon>Hypocreales</taxon>
        <taxon>Cordycipitaceae</taxon>
        <taxon>Niveomyces</taxon>
    </lineage>
</organism>
<evidence type="ECO:0000256" key="1">
    <source>
        <dbReference type="SAM" id="MobiDB-lite"/>
    </source>
</evidence>
<dbReference type="PANTHER" id="PTHR23355:SF65">
    <property type="entry name" value="EXORIBONUCLEASE CYT-4, PUTATIVE (AFU_ORTHOLOGUE AFUA_7G01550)-RELATED"/>
    <property type="match status" value="1"/>
</dbReference>
<dbReference type="GO" id="GO:0000175">
    <property type="term" value="F:3'-5'-RNA exonuclease activity"/>
    <property type="evidence" value="ECO:0007669"/>
    <property type="project" value="TreeGrafter"/>
</dbReference>
<dbReference type="SMART" id="SM00955">
    <property type="entry name" value="RNB"/>
    <property type="match status" value="1"/>
</dbReference>
<feature type="compositionally biased region" description="Low complexity" evidence="1">
    <location>
        <begin position="856"/>
        <end position="867"/>
    </location>
</feature>
<keyword evidence="4" id="KW-1185">Reference proteome</keyword>
<dbReference type="InterPro" id="IPR001900">
    <property type="entry name" value="RNase_II/R"/>
</dbReference>
<feature type="region of interest" description="Disordered" evidence="1">
    <location>
        <begin position="664"/>
        <end position="691"/>
    </location>
</feature>
<feature type="region of interest" description="Disordered" evidence="1">
    <location>
        <begin position="1"/>
        <end position="89"/>
    </location>
</feature>
<dbReference type="InterPro" id="IPR012340">
    <property type="entry name" value="NA-bd_OB-fold"/>
</dbReference>
<dbReference type="PANTHER" id="PTHR23355">
    <property type="entry name" value="RIBONUCLEASE"/>
    <property type="match status" value="1"/>
</dbReference>
<dbReference type="GO" id="GO:0003723">
    <property type="term" value="F:RNA binding"/>
    <property type="evidence" value="ECO:0007669"/>
    <property type="project" value="InterPro"/>
</dbReference>
<dbReference type="STRING" id="1081102.A0A167X2A4"/>
<dbReference type="Pfam" id="PF00773">
    <property type="entry name" value="RNB"/>
    <property type="match status" value="1"/>
</dbReference>
<dbReference type="Pfam" id="PF23214">
    <property type="entry name" value="SH3_CYT4"/>
    <property type="match status" value="1"/>
</dbReference>
<feature type="compositionally biased region" description="Pro residues" evidence="1">
    <location>
        <begin position="71"/>
        <end position="81"/>
    </location>
</feature>